<keyword evidence="1" id="KW-1133">Transmembrane helix</keyword>
<dbReference type="STRING" id="410764.GA0061103_3518"/>
<dbReference type="EMBL" id="FMAG01000003">
    <property type="protein sequence ID" value="SCB25523.1"/>
    <property type="molecule type" value="Genomic_DNA"/>
</dbReference>
<evidence type="ECO:0000256" key="1">
    <source>
        <dbReference type="SAM" id="Phobius"/>
    </source>
</evidence>
<dbReference type="Proteomes" id="UP000199101">
    <property type="component" value="Unassembled WGS sequence"/>
</dbReference>
<keyword evidence="1" id="KW-0812">Transmembrane</keyword>
<keyword evidence="1" id="KW-0472">Membrane</keyword>
<feature type="transmembrane region" description="Helical" evidence="1">
    <location>
        <begin position="68"/>
        <end position="88"/>
    </location>
</feature>
<accession>A0A1C3VCM5</accession>
<proteinExistence type="predicted"/>
<keyword evidence="3" id="KW-1185">Reference proteome</keyword>
<dbReference type="AlphaFoldDB" id="A0A1C3VCM5"/>
<evidence type="ECO:0000313" key="3">
    <source>
        <dbReference type="Proteomes" id="UP000199101"/>
    </source>
</evidence>
<organism evidence="2 3">
    <name type="scientific">Rhizobium multihospitium</name>
    <dbReference type="NCBI Taxonomy" id="410764"/>
    <lineage>
        <taxon>Bacteria</taxon>
        <taxon>Pseudomonadati</taxon>
        <taxon>Pseudomonadota</taxon>
        <taxon>Alphaproteobacteria</taxon>
        <taxon>Hyphomicrobiales</taxon>
        <taxon>Rhizobiaceae</taxon>
        <taxon>Rhizobium/Agrobacterium group</taxon>
        <taxon>Rhizobium</taxon>
    </lineage>
</organism>
<evidence type="ECO:0000313" key="2">
    <source>
        <dbReference type="EMBL" id="SCB25523.1"/>
    </source>
</evidence>
<gene>
    <name evidence="2" type="ORF">GA0061103_3518</name>
</gene>
<protein>
    <recommendedName>
        <fullName evidence="4">Transposase DDE domain-containing protein</fullName>
    </recommendedName>
</protein>
<name>A0A1C3VCM5_9HYPH</name>
<evidence type="ECO:0008006" key="4">
    <source>
        <dbReference type="Google" id="ProtNLM"/>
    </source>
</evidence>
<sequence>MKSGRSPAVAIWDRAACLAAERIDMPRDNEELGRFLEALNRNKLNRPDKGKRRQSRIRTRFSTRVARLKDLIGLVYMMALLWGAHWLMRLATRLFFNGFLSASKTRTLLRWAAYLNRASLLVLRHRQRRRLVSRYAGNDNNDRRA</sequence>
<reference evidence="3" key="1">
    <citation type="submission" date="2016-08" db="EMBL/GenBank/DDBJ databases">
        <authorList>
            <person name="Varghese N."/>
            <person name="Submissions Spin"/>
        </authorList>
    </citation>
    <scope>NUCLEOTIDE SEQUENCE [LARGE SCALE GENOMIC DNA]</scope>
    <source>
        <strain evidence="3">HAMBI 2975</strain>
    </source>
</reference>